<dbReference type="Gene3D" id="3.30.70.100">
    <property type="match status" value="1"/>
</dbReference>
<dbReference type="GO" id="GO:0003998">
    <property type="term" value="F:acylphosphatase activity"/>
    <property type="evidence" value="ECO:0007669"/>
    <property type="project" value="UniProtKB-EC"/>
</dbReference>
<evidence type="ECO:0000256" key="2">
    <source>
        <dbReference type="ARBA" id="ARBA00012150"/>
    </source>
</evidence>
<name>A0A560HCP6_9PROT</name>
<comment type="caution">
    <text evidence="7">The sequence shown here is derived from an EMBL/GenBank/DDBJ whole genome shotgun (WGS) entry which is preliminary data.</text>
</comment>
<dbReference type="Proteomes" id="UP000315751">
    <property type="component" value="Unassembled WGS sequence"/>
</dbReference>
<dbReference type="PANTHER" id="PTHR47268">
    <property type="entry name" value="ACYLPHOSPHATASE"/>
    <property type="match status" value="1"/>
</dbReference>
<organism evidence="7 8">
    <name type="scientific">Nitrospirillum amazonense</name>
    <dbReference type="NCBI Taxonomy" id="28077"/>
    <lineage>
        <taxon>Bacteria</taxon>
        <taxon>Pseudomonadati</taxon>
        <taxon>Pseudomonadota</taxon>
        <taxon>Alphaproteobacteria</taxon>
        <taxon>Rhodospirillales</taxon>
        <taxon>Azospirillaceae</taxon>
        <taxon>Nitrospirillum</taxon>
    </lineage>
</organism>
<dbReference type="EMBL" id="VITR01000003">
    <property type="protein sequence ID" value="TWB44147.1"/>
    <property type="molecule type" value="Genomic_DNA"/>
</dbReference>
<dbReference type="InterPro" id="IPR020456">
    <property type="entry name" value="Acylphosphatase"/>
</dbReference>
<feature type="active site" evidence="4">
    <location>
        <position position="32"/>
    </location>
</feature>
<dbReference type="PANTHER" id="PTHR47268:SF4">
    <property type="entry name" value="ACYLPHOSPHATASE"/>
    <property type="match status" value="1"/>
</dbReference>
<comment type="catalytic activity">
    <reaction evidence="3 4">
        <text>an acyl phosphate + H2O = a carboxylate + phosphate + H(+)</text>
        <dbReference type="Rhea" id="RHEA:14965"/>
        <dbReference type="ChEBI" id="CHEBI:15377"/>
        <dbReference type="ChEBI" id="CHEBI:15378"/>
        <dbReference type="ChEBI" id="CHEBI:29067"/>
        <dbReference type="ChEBI" id="CHEBI:43474"/>
        <dbReference type="ChEBI" id="CHEBI:59918"/>
        <dbReference type="EC" id="3.6.1.7"/>
    </reaction>
</comment>
<evidence type="ECO:0000256" key="5">
    <source>
        <dbReference type="RuleBase" id="RU004168"/>
    </source>
</evidence>
<reference evidence="7 8" key="1">
    <citation type="submission" date="2019-06" db="EMBL/GenBank/DDBJ databases">
        <title>Genomic Encyclopedia of Type Strains, Phase IV (KMG-V): Genome sequencing to study the core and pangenomes of soil and plant-associated prokaryotes.</title>
        <authorList>
            <person name="Whitman W."/>
        </authorList>
    </citation>
    <scope>NUCLEOTIDE SEQUENCE [LARGE SCALE GENOMIC DNA]</scope>
    <source>
        <strain evidence="7 8">BR 11622</strain>
    </source>
</reference>
<dbReference type="AlphaFoldDB" id="A0A560HCP6"/>
<feature type="active site" evidence="4">
    <location>
        <position position="50"/>
    </location>
</feature>
<dbReference type="PROSITE" id="PS00151">
    <property type="entry name" value="ACYLPHOSPHATASE_2"/>
    <property type="match status" value="1"/>
</dbReference>
<dbReference type="InterPro" id="IPR017968">
    <property type="entry name" value="Acylphosphatase_CS"/>
</dbReference>
<dbReference type="PROSITE" id="PS51160">
    <property type="entry name" value="ACYLPHOSPHATASE_3"/>
    <property type="match status" value="1"/>
</dbReference>
<evidence type="ECO:0000313" key="8">
    <source>
        <dbReference type="Proteomes" id="UP000315751"/>
    </source>
</evidence>
<dbReference type="EC" id="3.6.1.7" evidence="2 4"/>
<dbReference type="PRINTS" id="PR00112">
    <property type="entry name" value="ACYLPHPHTASE"/>
</dbReference>
<protein>
    <recommendedName>
        <fullName evidence="2 4">acylphosphatase</fullName>
        <ecNumber evidence="2 4">3.6.1.7</ecNumber>
    </recommendedName>
</protein>
<gene>
    <name evidence="7" type="ORF">FBZ90_10353</name>
</gene>
<dbReference type="InterPro" id="IPR001792">
    <property type="entry name" value="Acylphosphatase-like_dom"/>
</dbReference>
<feature type="domain" description="Acylphosphatase-like" evidence="6">
    <location>
        <begin position="17"/>
        <end position="103"/>
    </location>
</feature>
<evidence type="ECO:0000313" key="7">
    <source>
        <dbReference type="EMBL" id="TWB44147.1"/>
    </source>
</evidence>
<evidence type="ECO:0000256" key="3">
    <source>
        <dbReference type="ARBA" id="ARBA00047645"/>
    </source>
</evidence>
<dbReference type="InterPro" id="IPR036046">
    <property type="entry name" value="Acylphosphatase-like_dom_sf"/>
</dbReference>
<dbReference type="Pfam" id="PF00708">
    <property type="entry name" value="Acylphosphatase"/>
    <property type="match status" value="1"/>
</dbReference>
<keyword evidence="8" id="KW-1185">Reference proteome</keyword>
<proteinExistence type="inferred from homology"/>
<dbReference type="SUPFAM" id="SSF54975">
    <property type="entry name" value="Acylphosphatase/BLUF domain-like"/>
    <property type="match status" value="1"/>
</dbReference>
<accession>A0A560HCP6</accession>
<dbReference type="RefSeq" id="WP_145729989.1">
    <property type="nucleotide sequence ID" value="NZ_VITR01000003.1"/>
</dbReference>
<evidence type="ECO:0000259" key="6">
    <source>
        <dbReference type="PROSITE" id="PS51160"/>
    </source>
</evidence>
<evidence type="ECO:0000256" key="4">
    <source>
        <dbReference type="PROSITE-ProRule" id="PRU00520"/>
    </source>
</evidence>
<keyword evidence="4" id="KW-0378">Hydrolase</keyword>
<dbReference type="OrthoDB" id="5295388at2"/>
<comment type="similarity">
    <text evidence="1 5">Belongs to the acylphosphatase family.</text>
</comment>
<sequence>MPPSAIPTLDPPVDRVATHVILHGRVQGVFYRNWTVEQALELGLDGWVRNRNDGTVEALFAGPSTAVAEMVSRCHQGPPHAVVTAVVTTPGTDPGATGFHKLPTV</sequence>
<evidence type="ECO:0000256" key="1">
    <source>
        <dbReference type="ARBA" id="ARBA00005614"/>
    </source>
</evidence>
<dbReference type="NCBIfam" id="NF010996">
    <property type="entry name" value="PRK14421.1"/>
    <property type="match status" value="1"/>
</dbReference>